<dbReference type="SUPFAM" id="SSF53927">
    <property type="entry name" value="Cytidine deaminase-like"/>
    <property type="match status" value="1"/>
</dbReference>
<dbReference type="GO" id="GO:0008270">
    <property type="term" value="F:zinc ion binding"/>
    <property type="evidence" value="ECO:0007669"/>
    <property type="project" value="InterPro"/>
</dbReference>
<dbReference type="Proteomes" id="UP000198571">
    <property type="component" value="Unassembled WGS sequence"/>
</dbReference>
<dbReference type="RefSeq" id="WP_093051891.1">
    <property type="nucleotide sequence ID" value="NZ_FOGT01000008.1"/>
</dbReference>
<dbReference type="Pfam" id="PF00383">
    <property type="entry name" value="dCMP_cyt_deam_1"/>
    <property type="match status" value="1"/>
</dbReference>
<keyword evidence="2" id="KW-0862">Zinc</keyword>
<dbReference type="EMBL" id="FOGT01000008">
    <property type="protein sequence ID" value="SES11194.1"/>
    <property type="molecule type" value="Genomic_DNA"/>
</dbReference>
<protein>
    <submittedName>
        <fullName evidence="4">tRNA(Arg) A34 adenosine deaminase TadA</fullName>
    </submittedName>
</protein>
<feature type="domain" description="CMP/dCMP-type deaminase" evidence="3">
    <location>
        <begin position="1"/>
        <end position="112"/>
    </location>
</feature>
<organism evidence="4 5">
    <name type="scientific">Salipaludibacillus aurantiacus</name>
    <dbReference type="NCBI Taxonomy" id="1601833"/>
    <lineage>
        <taxon>Bacteria</taxon>
        <taxon>Bacillati</taxon>
        <taxon>Bacillota</taxon>
        <taxon>Bacilli</taxon>
        <taxon>Bacillales</taxon>
        <taxon>Bacillaceae</taxon>
    </lineage>
</organism>
<dbReference type="InterPro" id="IPR002125">
    <property type="entry name" value="CMP_dCMP_dom"/>
</dbReference>
<name>A0A1H9UPX8_9BACI</name>
<evidence type="ECO:0000256" key="2">
    <source>
        <dbReference type="ARBA" id="ARBA00022833"/>
    </source>
</evidence>
<dbReference type="STRING" id="1601833.SAMN05518684_10877"/>
<dbReference type="PANTHER" id="PTHR11079">
    <property type="entry name" value="CYTOSINE DEAMINASE FAMILY MEMBER"/>
    <property type="match status" value="1"/>
</dbReference>
<dbReference type="GO" id="GO:0047974">
    <property type="term" value="F:guanosine deaminase activity"/>
    <property type="evidence" value="ECO:0007669"/>
    <property type="project" value="TreeGrafter"/>
</dbReference>
<sequence>MNEFMKRAVDLAVRNVKQGGAPFGAVMTRNGQIVSESVNENHKVYDVTSHAEIVAIRRLQEKEQTNNLAGTTLYASAEPCPMCLAAMYFAGINNIYYCSSIEEGVQAGFTKPQIIYEDLAKPNEERQIVMKQIPLEAGKDNPITLWANQASQPQS</sequence>
<reference evidence="5" key="1">
    <citation type="submission" date="2016-10" db="EMBL/GenBank/DDBJ databases">
        <authorList>
            <person name="Varghese N."/>
            <person name="Submissions S."/>
        </authorList>
    </citation>
    <scope>NUCLEOTIDE SEQUENCE [LARGE SCALE GENOMIC DNA]</scope>
    <source>
        <strain evidence="5">S9</strain>
    </source>
</reference>
<dbReference type="Gene3D" id="3.40.140.10">
    <property type="entry name" value="Cytidine Deaminase, domain 2"/>
    <property type="match status" value="1"/>
</dbReference>
<evidence type="ECO:0000256" key="1">
    <source>
        <dbReference type="ARBA" id="ARBA00022723"/>
    </source>
</evidence>
<dbReference type="PROSITE" id="PS00903">
    <property type="entry name" value="CYT_DCMP_DEAMINASES_1"/>
    <property type="match status" value="1"/>
</dbReference>
<evidence type="ECO:0000313" key="5">
    <source>
        <dbReference type="Proteomes" id="UP000198571"/>
    </source>
</evidence>
<keyword evidence="5" id="KW-1185">Reference proteome</keyword>
<dbReference type="InterPro" id="IPR016193">
    <property type="entry name" value="Cytidine_deaminase-like"/>
</dbReference>
<proteinExistence type="predicted"/>
<dbReference type="InterPro" id="IPR016192">
    <property type="entry name" value="APOBEC/CMP_deaminase_Zn-bd"/>
</dbReference>
<gene>
    <name evidence="4" type="ORF">SAMN05518684_10877</name>
</gene>
<dbReference type="PANTHER" id="PTHR11079:SF161">
    <property type="entry name" value="CMP_DCMP-TYPE DEAMINASE DOMAIN-CONTAINING PROTEIN"/>
    <property type="match status" value="1"/>
</dbReference>
<dbReference type="GO" id="GO:0006152">
    <property type="term" value="P:purine nucleoside catabolic process"/>
    <property type="evidence" value="ECO:0007669"/>
    <property type="project" value="TreeGrafter"/>
</dbReference>
<evidence type="ECO:0000313" key="4">
    <source>
        <dbReference type="EMBL" id="SES11194.1"/>
    </source>
</evidence>
<dbReference type="PROSITE" id="PS51747">
    <property type="entry name" value="CYT_DCMP_DEAMINASES_2"/>
    <property type="match status" value="1"/>
</dbReference>
<dbReference type="AlphaFoldDB" id="A0A1H9UPX8"/>
<keyword evidence="1" id="KW-0479">Metal-binding</keyword>
<evidence type="ECO:0000259" key="3">
    <source>
        <dbReference type="PROSITE" id="PS51747"/>
    </source>
</evidence>
<accession>A0A1H9UPX8</accession>
<dbReference type="OrthoDB" id="9802676at2"/>
<dbReference type="CDD" id="cd01285">
    <property type="entry name" value="nucleoside_deaminase"/>
    <property type="match status" value="1"/>
</dbReference>